<protein>
    <submittedName>
        <fullName evidence="2">Peptidase inhibitor family I36 protein</fullName>
    </submittedName>
</protein>
<comment type="caution">
    <text evidence="2">The sequence shown here is derived from an EMBL/GenBank/DDBJ whole genome shotgun (WGS) entry which is preliminary data.</text>
</comment>
<dbReference type="Proteomes" id="UP001523216">
    <property type="component" value="Unassembled WGS sequence"/>
</dbReference>
<name>A0ABT0YGD9_9ACTN</name>
<dbReference type="RefSeq" id="WP_251804878.1">
    <property type="nucleotide sequence ID" value="NZ_JAMQOL010000099.1"/>
</dbReference>
<gene>
    <name evidence="2" type="ORF">LXN57_47240</name>
</gene>
<evidence type="ECO:0000313" key="2">
    <source>
        <dbReference type="EMBL" id="MCM4085146.1"/>
    </source>
</evidence>
<feature type="signal peptide" evidence="1">
    <location>
        <begin position="1"/>
        <end position="34"/>
    </location>
</feature>
<dbReference type="Gene3D" id="2.60.20.10">
    <property type="entry name" value="Crystallins"/>
    <property type="match status" value="3"/>
</dbReference>
<evidence type="ECO:0000256" key="1">
    <source>
        <dbReference type="SAM" id="SignalP"/>
    </source>
</evidence>
<dbReference type="Pfam" id="PF03995">
    <property type="entry name" value="Inhibitor_I36"/>
    <property type="match status" value="2"/>
</dbReference>
<proteinExistence type="predicted"/>
<keyword evidence="1" id="KW-0732">Signal</keyword>
<feature type="chain" id="PRO_5045169813" evidence="1">
    <location>
        <begin position="35"/>
        <end position="453"/>
    </location>
</feature>
<keyword evidence="3" id="KW-1185">Reference proteome</keyword>
<accession>A0ABT0YGD9</accession>
<dbReference type="EMBL" id="JAMQOL010000099">
    <property type="protein sequence ID" value="MCM4085146.1"/>
    <property type="molecule type" value="Genomic_DNA"/>
</dbReference>
<organism evidence="2 3">
    <name type="scientific">Paractinoplanes hotanensis</name>
    <dbReference type="NCBI Taxonomy" id="2906497"/>
    <lineage>
        <taxon>Bacteria</taxon>
        <taxon>Bacillati</taxon>
        <taxon>Actinomycetota</taxon>
        <taxon>Actinomycetes</taxon>
        <taxon>Micromonosporales</taxon>
        <taxon>Micromonosporaceae</taxon>
        <taxon>Paractinoplanes</taxon>
    </lineage>
</organism>
<sequence>MVSLTRSALKSGRFVVAILAATLVATMNADGAFADVKQHPAPSAPAAQERLELTSTANATLAAVSPDTVCDPKQLCLYADLDGSGAAQILTPQPAGTCIDIQSSLKGKISSITNRTDQLINLFPGDGCTGTSDFVDGGVGYPNLRIQGFDNQLRSVRFDPIRFPTDPCVEASQYLCLFTNPSFIGDYQVVSLRAADACVDLLPAYQGQISSVRNNMIAQQVALFAGTGCTGSSATIEGSSNNADLGQVGLDNQIRSVKFLPRTGLCGSAVQGLCLFIGTRYSGAVQVFPLQAANSCVNITSVPLSVRNQLPNQTVVLFQGVGCTGRSYPLAPGRTVADLTIPSVNIQTNSVQFRAPVSDPCPDAERQVCLFANAAFTGERLTIPAAPVNTCVNLPAAFKDTTSSLNNRTRLDVTFYDGANCTGASDWVYYEGNVYDLASWNFDNKIKSIKFTY</sequence>
<evidence type="ECO:0000313" key="3">
    <source>
        <dbReference type="Proteomes" id="UP001523216"/>
    </source>
</evidence>
<reference evidence="2 3" key="1">
    <citation type="submission" date="2022-06" db="EMBL/GenBank/DDBJ databases">
        <title>Actinoplanes abujensis sp. nov., isolated from Nigerian arid soil.</title>
        <authorList>
            <person name="Ding P."/>
        </authorList>
    </citation>
    <scope>NUCLEOTIDE SEQUENCE [LARGE SCALE GENOMIC DNA]</scope>
    <source>
        <strain evidence="3">TRM88002</strain>
    </source>
</reference>